<evidence type="ECO:0000256" key="2">
    <source>
        <dbReference type="ARBA" id="ARBA00007935"/>
    </source>
</evidence>
<proteinExistence type="inferred from homology"/>
<feature type="transmembrane region" description="Helical" evidence="8">
    <location>
        <begin position="39"/>
        <end position="59"/>
    </location>
</feature>
<evidence type="ECO:0000256" key="3">
    <source>
        <dbReference type="ARBA" id="ARBA00022448"/>
    </source>
</evidence>
<keyword evidence="6 8" id="KW-1133">Transmembrane helix</keyword>
<comment type="similarity">
    <text evidence="2">Belongs to the binding-protein-dependent transport system permease family. FecCD subfamily.</text>
</comment>
<feature type="transmembrane region" description="Helical" evidence="8">
    <location>
        <begin position="6"/>
        <end position="27"/>
    </location>
</feature>
<keyword evidence="5 8" id="KW-0812">Transmembrane</keyword>
<keyword evidence="3" id="KW-0813">Transport</keyword>
<feature type="transmembrane region" description="Helical" evidence="8">
    <location>
        <begin position="290"/>
        <end position="311"/>
    </location>
</feature>
<feature type="transmembrane region" description="Helical" evidence="8">
    <location>
        <begin position="71"/>
        <end position="90"/>
    </location>
</feature>
<name>A0ABR8PSS7_9CLOT</name>
<dbReference type="CDD" id="cd06550">
    <property type="entry name" value="TM_ABC_iron-siderophores_like"/>
    <property type="match status" value="1"/>
</dbReference>
<organism evidence="9 10">
    <name type="scientific">Clostridium cibarium</name>
    <dbReference type="NCBI Taxonomy" id="2762247"/>
    <lineage>
        <taxon>Bacteria</taxon>
        <taxon>Bacillati</taxon>
        <taxon>Bacillota</taxon>
        <taxon>Clostridia</taxon>
        <taxon>Eubacteriales</taxon>
        <taxon>Clostridiaceae</taxon>
        <taxon>Clostridium</taxon>
    </lineage>
</organism>
<keyword evidence="7 8" id="KW-0472">Membrane</keyword>
<evidence type="ECO:0000256" key="4">
    <source>
        <dbReference type="ARBA" id="ARBA00022475"/>
    </source>
</evidence>
<protein>
    <submittedName>
        <fullName evidence="9">Iron chelate uptake ABC transporter family permease subunit</fullName>
    </submittedName>
</protein>
<feature type="transmembrane region" description="Helical" evidence="8">
    <location>
        <begin position="102"/>
        <end position="123"/>
    </location>
</feature>
<dbReference type="InterPro" id="IPR037294">
    <property type="entry name" value="ABC_BtuC-like"/>
</dbReference>
<evidence type="ECO:0000256" key="1">
    <source>
        <dbReference type="ARBA" id="ARBA00004651"/>
    </source>
</evidence>
<evidence type="ECO:0000256" key="8">
    <source>
        <dbReference type="SAM" id="Phobius"/>
    </source>
</evidence>
<evidence type="ECO:0000256" key="7">
    <source>
        <dbReference type="ARBA" id="ARBA00023136"/>
    </source>
</evidence>
<dbReference type="RefSeq" id="WP_191768058.1">
    <property type="nucleotide sequence ID" value="NZ_JACSRA010000009.1"/>
</dbReference>
<comment type="subcellular location">
    <subcellularLocation>
        <location evidence="1">Cell membrane</location>
        <topology evidence="1">Multi-pass membrane protein</topology>
    </subcellularLocation>
</comment>
<dbReference type="Proteomes" id="UP000627781">
    <property type="component" value="Unassembled WGS sequence"/>
</dbReference>
<feature type="transmembrane region" description="Helical" evidence="8">
    <location>
        <begin position="264"/>
        <end position="284"/>
    </location>
</feature>
<keyword evidence="10" id="KW-1185">Reference proteome</keyword>
<dbReference type="Pfam" id="PF01032">
    <property type="entry name" value="FecCD"/>
    <property type="match status" value="1"/>
</dbReference>
<dbReference type="Gene3D" id="1.10.3470.10">
    <property type="entry name" value="ABC transporter involved in vitamin B12 uptake, BtuC"/>
    <property type="match status" value="1"/>
</dbReference>
<evidence type="ECO:0000313" key="10">
    <source>
        <dbReference type="Proteomes" id="UP000627781"/>
    </source>
</evidence>
<feature type="transmembrane region" description="Helical" evidence="8">
    <location>
        <begin position="129"/>
        <end position="155"/>
    </location>
</feature>
<evidence type="ECO:0000256" key="6">
    <source>
        <dbReference type="ARBA" id="ARBA00022989"/>
    </source>
</evidence>
<reference evidence="9 10" key="1">
    <citation type="submission" date="2020-08" db="EMBL/GenBank/DDBJ databases">
        <title>A Genomic Blueprint of the Chicken Gut Microbiome.</title>
        <authorList>
            <person name="Gilroy R."/>
            <person name="Ravi A."/>
            <person name="Getino M."/>
            <person name="Pursley I."/>
            <person name="Horton D.L."/>
            <person name="Alikhan N.-F."/>
            <person name="Baker D."/>
            <person name="Gharbi K."/>
            <person name="Hall N."/>
            <person name="Watson M."/>
            <person name="Adriaenssens E.M."/>
            <person name="Foster-Nyarko E."/>
            <person name="Jarju S."/>
            <person name="Secka A."/>
            <person name="Antonio M."/>
            <person name="Oren A."/>
            <person name="Chaudhuri R."/>
            <person name="La Ragione R.M."/>
            <person name="Hildebrand F."/>
            <person name="Pallen M.J."/>
        </authorList>
    </citation>
    <scope>NUCLEOTIDE SEQUENCE [LARGE SCALE GENOMIC DNA]</scope>
    <source>
        <strain evidence="9 10">Sa3CVN1</strain>
    </source>
</reference>
<comment type="caution">
    <text evidence="9">The sequence shown here is derived from an EMBL/GenBank/DDBJ whole genome shotgun (WGS) entry which is preliminary data.</text>
</comment>
<keyword evidence="4" id="KW-1003">Cell membrane</keyword>
<dbReference type="EMBL" id="JACSRA010000009">
    <property type="protein sequence ID" value="MBD7911197.1"/>
    <property type="molecule type" value="Genomic_DNA"/>
</dbReference>
<evidence type="ECO:0000313" key="9">
    <source>
        <dbReference type="EMBL" id="MBD7911197.1"/>
    </source>
</evidence>
<sequence length="316" mass="35250">MKIKRNLILMFILSVILILLFICVGMNNNNWQYILQRRGIMIVAVVITSAAIAFSAMIFQSITNNRILTPSVMGLDSLYMLVQTFIVFILSSNKNEIFASNINFILSVGVMVIFSILLFQVMLKKEKGNIYFLLLVGLILGTLFRSGASFMQMIIDPNEFSVLQGKMFASFNNVNSDVLLISIVIILLVMIYMYDYIDILDVLSLGRDHAINLGLSYEKTVKSLLIVTSILVSVSTALVGPITFLGLLVVNITHEFLKTYRHRYLIPASVLISIITLVGGQFVIERLLNFSTPVSVVINLVGGIYFISLLLKGNKA</sequence>
<feature type="transmembrane region" description="Helical" evidence="8">
    <location>
        <begin position="176"/>
        <end position="194"/>
    </location>
</feature>
<feature type="transmembrane region" description="Helical" evidence="8">
    <location>
        <begin position="224"/>
        <end position="252"/>
    </location>
</feature>
<accession>A0ABR8PSS7</accession>
<evidence type="ECO:0000256" key="5">
    <source>
        <dbReference type="ARBA" id="ARBA00022692"/>
    </source>
</evidence>
<dbReference type="SUPFAM" id="SSF81345">
    <property type="entry name" value="ABC transporter involved in vitamin B12 uptake, BtuC"/>
    <property type="match status" value="1"/>
</dbReference>
<dbReference type="PANTHER" id="PTHR30472">
    <property type="entry name" value="FERRIC ENTEROBACTIN TRANSPORT SYSTEM PERMEASE PROTEIN"/>
    <property type="match status" value="1"/>
</dbReference>
<dbReference type="PANTHER" id="PTHR30472:SF19">
    <property type="entry name" value="PETROBACTIN IMPORT SYSTEM PERMEASE PROTEIN YCLO"/>
    <property type="match status" value="1"/>
</dbReference>
<dbReference type="InterPro" id="IPR000522">
    <property type="entry name" value="ABC_transptr_permease_BtuC"/>
</dbReference>
<gene>
    <name evidence="9" type="ORF">H9661_07495</name>
</gene>